<dbReference type="NCBIfam" id="TIGR02922">
    <property type="entry name" value="TIGR02922 family protein"/>
    <property type="match status" value="1"/>
</dbReference>
<proteinExistence type="predicted"/>
<reference evidence="1 2" key="1">
    <citation type="submission" date="2023-03" db="EMBL/GenBank/DDBJ databases">
        <title>Draft genome sequence of Thalassotalea eurytherma JCM 18482T.</title>
        <authorList>
            <person name="Sawabe T."/>
        </authorList>
    </citation>
    <scope>NUCLEOTIDE SEQUENCE [LARGE SCALE GENOMIC DNA]</scope>
    <source>
        <strain evidence="1 2">JCM 18482</strain>
    </source>
</reference>
<dbReference type="EMBL" id="BSSU01000012">
    <property type="protein sequence ID" value="GLX82964.1"/>
    <property type="molecule type" value="Genomic_DNA"/>
</dbReference>
<sequence>MQKIITVIYYSDTSLELEAQCQTFDISKNGRVVIPDSFKQGKSIIAVCEGNINTLNKMGDRVTPFTHASVNDFTAISLLL</sequence>
<protein>
    <submittedName>
        <fullName evidence="1">TIGR02922 family protein</fullName>
    </submittedName>
</protein>
<evidence type="ECO:0000313" key="1">
    <source>
        <dbReference type="EMBL" id="GLX82964.1"/>
    </source>
</evidence>
<organism evidence="1 2">
    <name type="scientific">Thalassotalea eurytherma</name>
    <dbReference type="NCBI Taxonomy" id="1144278"/>
    <lineage>
        <taxon>Bacteria</taxon>
        <taxon>Pseudomonadati</taxon>
        <taxon>Pseudomonadota</taxon>
        <taxon>Gammaproteobacteria</taxon>
        <taxon>Alteromonadales</taxon>
        <taxon>Colwelliaceae</taxon>
        <taxon>Thalassotalea</taxon>
    </lineage>
</organism>
<keyword evidence="2" id="KW-1185">Reference proteome</keyword>
<dbReference type="InterPro" id="IPR014271">
    <property type="entry name" value="CHP02922"/>
</dbReference>
<name>A0ABQ6H4U8_9GAMM</name>
<accession>A0ABQ6H4U8</accession>
<gene>
    <name evidence="1" type="ORF">theurythT_24160</name>
</gene>
<dbReference type="Pfam" id="PF09558">
    <property type="entry name" value="DUF2375"/>
    <property type="match status" value="1"/>
</dbReference>
<dbReference type="RefSeq" id="WP_284208358.1">
    <property type="nucleotide sequence ID" value="NZ_BSSU01000012.1"/>
</dbReference>
<dbReference type="Proteomes" id="UP001157133">
    <property type="component" value="Unassembled WGS sequence"/>
</dbReference>
<evidence type="ECO:0000313" key="2">
    <source>
        <dbReference type="Proteomes" id="UP001157133"/>
    </source>
</evidence>
<comment type="caution">
    <text evidence="1">The sequence shown here is derived from an EMBL/GenBank/DDBJ whole genome shotgun (WGS) entry which is preliminary data.</text>
</comment>